<evidence type="ECO:0000256" key="3">
    <source>
        <dbReference type="ARBA" id="ARBA00022741"/>
    </source>
</evidence>
<protein>
    <submittedName>
        <fullName evidence="7">ABC transporter ATP-binding protein</fullName>
    </submittedName>
</protein>
<evidence type="ECO:0000259" key="6">
    <source>
        <dbReference type="PROSITE" id="PS50893"/>
    </source>
</evidence>
<accession>A0ABP9C2N3</accession>
<evidence type="ECO:0000256" key="4">
    <source>
        <dbReference type="ARBA" id="ARBA00022840"/>
    </source>
</evidence>
<dbReference type="InterPro" id="IPR017871">
    <property type="entry name" value="ABC_transporter-like_CS"/>
</dbReference>
<dbReference type="PROSITE" id="PS50893">
    <property type="entry name" value="ABC_TRANSPORTER_2"/>
    <property type="match status" value="1"/>
</dbReference>
<comment type="similarity">
    <text evidence="1">Belongs to the ABC transporter superfamily.</text>
</comment>
<keyword evidence="5" id="KW-0029">Amino-acid transport</keyword>
<dbReference type="RefSeq" id="WP_200173226.1">
    <property type="nucleotide sequence ID" value="NZ_BAABKQ010000001.1"/>
</dbReference>
<keyword evidence="8" id="KW-1185">Reference proteome</keyword>
<dbReference type="InterPro" id="IPR052156">
    <property type="entry name" value="BCAA_Transport_ATP-bd_LivF"/>
</dbReference>
<keyword evidence="3" id="KW-0547">Nucleotide-binding</keyword>
<dbReference type="PANTHER" id="PTHR43820:SF4">
    <property type="entry name" value="HIGH-AFFINITY BRANCHED-CHAIN AMINO ACID TRANSPORT ATP-BINDING PROTEIN LIVF"/>
    <property type="match status" value="1"/>
</dbReference>
<dbReference type="InterPro" id="IPR003439">
    <property type="entry name" value="ABC_transporter-like_ATP-bd"/>
</dbReference>
<dbReference type="EMBL" id="BAABKQ010000001">
    <property type="protein sequence ID" value="GAA4803651.1"/>
    <property type="molecule type" value="Genomic_DNA"/>
</dbReference>
<dbReference type="CDD" id="cd03224">
    <property type="entry name" value="ABC_TM1139_LivF_branched"/>
    <property type="match status" value="1"/>
</dbReference>
<dbReference type="GO" id="GO:0005524">
    <property type="term" value="F:ATP binding"/>
    <property type="evidence" value="ECO:0007669"/>
    <property type="project" value="UniProtKB-KW"/>
</dbReference>
<name>A0ABP9C2N3_9ACTN</name>
<evidence type="ECO:0000256" key="5">
    <source>
        <dbReference type="ARBA" id="ARBA00022970"/>
    </source>
</evidence>
<dbReference type="PANTHER" id="PTHR43820">
    <property type="entry name" value="HIGH-AFFINITY BRANCHED-CHAIN AMINO ACID TRANSPORT ATP-BINDING PROTEIN LIVF"/>
    <property type="match status" value="1"/>
</dbReference>
<dbReference type="Pfam" id="PF00005">
    <property type="entry name" value="ABC_tran"/>
    <property type="match status" value="1"/>
</dbReference>
<organism evidence="7 8">
    <name type="scientific">Tomitella cavernea</name>
    <dbReference type="NCBI Taxonomy" id="1387982"/>
    <lineage>
        <taxon>Bacteria</taxon>
        <taxon>Bacillati</taxon>
        <taxon>Actinomycetota</taxon>
        <taxon>Actinomycetes</taxon>
        <taxon>Mycobacteriales</taxon>
        <taxon>Tomitella</taxon>
    </lineage>
</organism>
<dbReference type="Gene3D" id="3.40.50.300">
    <property type="entry name" value="P-loop containing nucleotide triphosphate hydrolases"/>
    <property type="match status" value="1"/>
</dbReference>
<evidence type="ECO:0000313" key="7">
    <source>
        <dbReference type="EMBL" id="GAA4803651.1"/>
    </source>
</evidence>
<dbReference type="Proteomes" id="UP001500839">
    <property type="component" value="Unassembled WGS sequence"/>
</dbReference>
<evidence type="ECO:0000256" key="1">
    <source>
        <dbReference type="ARBA" id="ARBA00005417"/>
    </source>
</evidence>
<dbReference type="SMART" id="SM00382">
    <property type="entry name" value="AAA"/>
    <property type="match status" value="1"/>
</dbReference>
<proteinExistence type="inferred from homology"/>
<keyword evidence="4 7" id="KW-0067">ATP-binding</keyword>
<comment type="caution">
    <text evidence="7">The sequence shown here is derived from an EMBL/GenBank/DDBJ whole genome shotgun (WGS) entry which is preliminary data.</text>
</comment>
<dbReference type="SUPFAM" id="SSF52540">
    <property type="entry name" value="P-loop containing nucleoside triphosphate hydrolases"/>
    <property type="match status" value="1"/>
</dbReference>
<sequence length="255" mass="27553">MSKDGEDMPSASGESALLEVDGLGTGYGDLRVVWDVSLTVRRGEITVILGRNGAGKTTTLRAITGLNKVFTGAVRFQGKDMTTVKPHLRVRRGMSYVQEGKRVFHGQTIEQNLLLGGYTRKLRRRELRGELDRIYSLFPILGEKRRLLAGSMSGGQQQMLAIGQALMAHPSLLILDEPSGGLAPVIVQEVMAKVQELKETGIGVLLVEQAVEASFAIADWVTVLDMGRDVLSSPASAVSDVSVLQDAYFGSSEHA</sequence>
<gene>
    <name evidence="7" type="ORF">GCM10023353_02470</name>
</gene>
<evidence type="ECO:0000256" key="2">
    <source>
        <dbReference type="ARBA" id="ARBA00022448"/>
    </source>
</evidence>
<keyword evidence="2" id="KW-0813">Transport</keyword>
<dbReference type="InterPro" id="IPR003593">
    <property type="entry name" value="AAA+_ATPase"/>
</dbReference>
<dbReference type="PROSITE" id="PS00211">
    <property type="entry name" value="ABC_TRANSPORTER_1"/>
    <property type="match status" value="1"/>
</dbReference>
<reference evidence="8" key="1">
    <citation type="journal article" date="2019" name="Int. J. Syst. Evol. Microbiol.">
        <title>The Global Catalogue of Microorganisms (GCM) 10K type strain sequencing project: providing services to taxonomists for standard genome sequencing and annotation.</title>
        <authorList>
            <consortium name="The Broad Institute Genomics Platform"/>
            <consortium name="The Broad Institute Genome Sequencing Center for Infectious Disease"/>
            <person name="Wu L."/>
            <person name="Ma J."/>
        </authorList>
    </citation>
    <scope>NUCLEOTIDE SEQUENCE [LARGE SCALE GENOMIC DNA]</scope>
    <source>
        <strain evidence="8">JCM 18542</strain>
    </source>
</reference>
<evidence type="ECO:0000313" key="8">
    <source>
        <dbReference type="Proteomes" id="UP001500839"/>
    </source>
</evidence>
<dbReference type="InterPro" id="IPR027417">
    <property type="entry name" value="P-loop_NTPase"/>
</dbReference>
<feature type="domain" description="ABC transporter" evidence="6">
    <location>
        <begin position="18"/>
        <end position="251"/>
    </location>
</feature>